<sequence length="272" mass="30866">MQPSIIVLGLLALAAIIWVVQKRRAEARRNSLFQTPLSPGQIAILESKVPLYARLPRELRKTLHGCINFFLDEKVFVGCDGLAITDEIRYVIAANACLLVVNRDKKQFSGFETILVYPDAYVAREVTYDGLVEIHGDSTRAGESWHRGPVVLSLVDVLRGSGNEEDGHNVVLHEFAHKLDEENGIMDGLPVLRKSTHYKEWAEVLTREYDEFLDRVERGTNKVIDEYGAVSAPEFFAVATESFFEKSKQMKKRLPDLYRQLQTLYGLDPAEW</sequence>
<gene>
    <name evidence="1" type="ORF">FKG94_11925</name>
</gene>
<dbReference type="GO" id="GO:0005829">
    <property type="term" value="C:cytosol"/>
    <property type="evidence" value="ECO:0007669"/>
    <property type="project" value="TreeGrafter"/>
</dbReference>
<dbReference type="CDD" id="cd20169">
    <property type="entry name" value="Peptidase_M90_mtfA"/>
    <property type="match status" value="1"/>
</dbReference>
<protein>
    <submittedName>
        <fullName evidence="1">Zinc-dependent peptidase</fullName>
    </submittedName>
</protein>
<dbReference type="PANTHER" id="PTHR30164:SF2">
    <property type="entry name" value="PROTEIN MTFA"/>
    <property type="match status" value="1"/>
</dbReference>
<dbReference type="Gene3D" id="1.10.472.150">
    <property type="entry name" value="Glucose-regulated metallo-peptidase M90, N-terminal domain"/>
    <property type="match status" value="1"/>
</dbReference>
<evidence type="ECO:0000313" key="1">
    <source>
        <dbReference type="EMBL" id="TQV78727.1"/>
    </source>
</evidence>
<dbReference type="PANTHER" id="PTHR30164">
    <property type="entry name" value="MTFA PEPTIDASE"/>
    <property type="match status" value="1"/>
</dbReference>
<dbReference type="Pfam" id="PF06167">
    <property type="entry name" value="Peptidase_M90"/>
    <property type="match status" value="1"/>
</dbReference>
<dbReference type="RefSeq" id="WP_142904539.1">
    <property type="nucleotide sequence ID" value="NZ_ML660093.1"/>
</dbReference>
<reference evidence="1 2" key="1">
    <citation type="submission" date="2019-06" db="EMBL/GenBank/DDBJ databases">
        <title>Whole genome sequence for Cellvibrionaceae sp. R142.</title>
        <authorList>
            <person name="Wang G."/>
        </authorList>
    </citation>
    <scope>NUCLEOTIDE SEQUENCE [LARGE SCALE GENOMIC DNA]</scope>
    <source>
        <strain evidence="1 2">R142</strain>
    </source>
</reference>
<dbReference type="GO" id="GO:0008237">
    <property type="term" value="F:metallopeptidase activity"/>
    <property type="evidence" value="ECO:0007669"/>
    <property type="project" value="InterPro"/>
</dbReference>
<accession>A0A545TNC3</accession>
<keyword evidence="2" id="KW-1185">Reference proteome</keyword>
<dbReference type="InterPro" id="IPR042252">
    <property type="entry name" value="MtfA_N"/>
</dbReference>
<dbReference type="OrthoDB" id="9786424at2"/>
<dbReference type="InterPro" id="IPR010384">
    <property type="entry name" value="MtfA_fam"/>
</dbReference>
<dbReference type="EMBL" id="VHSG01000012">
    <property type="protein sequence ID" value="TQV78727.1"/>
    <property type="molecule type" value="Genomic_DNA"/>
</dbReference>
<organism evidence="1 2">
    <name type="scientific">Exilibacterium tricleocarpae</name>
    <dbReference type="NCBI Taxonomy" id="2591008"/>
    <lineage>
        <taxon>Bacteria</taxon>
        <taxon>Pseudomonadati</taxon>
        <taxon>Pseudomonadota</taxon>
        <taxon>Gammaproteobacteria</taxon>
        <taxon>Cellvibrionales</taxon>
        <taxon>Cellvibrionaceae</taxon>
        <taxon>Exilibacterium</taxon>
    </lineage>
</organism>
<proteinExistence type="predicted"/>
<dbReference type="SUPFAM" id="SSF55486">
    <property type="entry name" value="Metalloproteases ('zincins'), catalytic domain"/>
    <property type="match status" value="1"/>
</dbReference>
<dbReference type="Proteomes" id="UP000319732">
    <property type="component" value="Unassembled WGS sequence"/>
</dbReference>
<evidence type="ECO:0000313" key="2">
    <source>
        <dbReference type="Proteomes" id="UP000319732"/>
    </source>
</evidence>
<dbReference type="GO" id="GO:0004177">
    <property type="term" value="F:aminopeptidase activity"/>
    <property type="evidence" value="ECO:0007669"/>
    <property type="project" value="TreeGrafter"/>
</dbReference>
<dbReference type="Gene3D" id="3.40.390.10">
    <property type="entry name" value="Collagenase (Catalytic Domain)"/>
    <property type="match status" value="1"/>
</dbReference>
<name>A0A545TNC3_9GAMM</name>
<dbReference type="AlphaFoldDB" id="A0A545TNC3"/>
<comment type="caution">
    <text evidence="1">The sequence shown here is derived from an EMBL/GenBank/DDBJ whole genome shotgun (WGS) entry which is preliminary data.</text>
</comment>
<dbReference type="InterPro" id="IPR024079">
    <property type="entry name" value="MetalloPept_cat_dom_sf"/>
</dbReference>